<reference evidence="1" key="1">
    <citation type="submission" date="2020-05" db="EMBL/GenBank/DDBJ databases">
        <title>Large-scale comparative analyses of tick genomes elucidate their genetic diversity and vector capacities.</title>
        <authorList>
            <person name="Jia N."/>
            <person name="Wang J."/>
            <person name="Shi W."/>
            <person name="Du L."/>
            <person name="Sun Y."/>
            <person name="Zhan W."/>
            <person name="Jiang J."/>
            <person name="Wang Q."/>
            <person name="Zhang B."/>
            <person name="Ji P."/>
            <person name="Sakyi L.B."/>
            <person name="Cui X."/>
            <person name="Yuan T."/>
            <person name="Jiang B."/>
            <person name="Yang W."/>
            <person name="Lam T.T.-Y."/>
            <person name="Chang Q."/>
            <person name="Ding S."/>
            <person name="Wang X."/>
            <person name="Zhu J."/>
            <person name="Ruan X."/>
            <person name="Zhao L."/>
            <person name="Wei J."/>
            <person name="Que T."/>
            <person name="Du C."/>
            <person name="Cheng J."/>
            <person name="Dai P."/>
            <person name="Han X."/>
            <person name="Huang E."/>
            <person name="Gao Y."/>
            <person name="Liu J."/>
            <person name="Shao H."/>
            <person name="Ye R."/>
            <person name="Li L."/>
            <person name="Wei W."/>
            <person name="Wang X."/>
            <person name="Wang C."/>
            <person name="Yang T."/>
            <person name="Huo Q."/>
            <person name="Li W."/>
            <person name="Guo W."/>
            <person name="Chen H."/>
            <person name="Zhou L."/>
            <person name="Ni X."/>
            <person name="Tian J."/>
            <person name="Zhou Y."/>
            <person name="Sheng Y."/>
            <person name="Liu T."/>
            <person name="Pan Y."/>
            <person name="Xia L."/>
            <person name="Li J."/>
            <person name="Zhao F."/>
            <person name="Cao W."/>
        </authorList>
    </citation>
    <scope>NUCLEOTIDE SEQUENCE</scope>
    <source>
        <strain evidence="1">Dsil-2018</strain>
    </source>
</reference>
<evidence type="ECO:0000313" key="2">
    <source>
        <dbReference type="Proteomes" id="UP000821865"/>
    </source>
</evidence>
<accession>A0ACB8E4A2</accession>
<comment type="caution">
    <text evidence="1">The sequence shown here is derived from an EMBL/GenBank/DDBJ whole genome shotgun (WGS) entry which is preliminary data.</text>
</comment>
<evidence type="ECO:0000313" key="1">
    <source>
        <dbReference type="EMBL" id="KAH7981386.1"/>
    </source>
</evidence>
<proteinExistence type="predicted"/>
<protein>
    <submittedName>
        <fullName evidence="1">Uncharacterized protein</fullName>
    </submittedName>
</protein>
<keyword evidence="2" id="KW-1185">Reference proteome</keyword>
<organism evidence="1 2">
    <name type="scientific">Dermacentor silvarum</name>
    <name type="common">Tick</name>
    <dbReference type="NCBI Taxonomy" id="543639"/>
    <lineage>
        <taxon>Eukaryota</taxon>
        <taxon>Metazoa</taxon>
        <taxon>Ecdysozoa</taxon>
        <taxon>Arthropoda</taxon>
        <taxon>Chelicerata</taxon>
        <taxon>Arachnida</taxon>
        <taxon>Acari</taxon>
        <taxon>Parasitiformes</taxon>
        <taxon>Ixodida</taxon>
        <taxon>Ixodoidea</taxon>
        <taxon>Ixodidae</taxon>
        <taxon>Rhipicephalinae</taxon>
        <taxon>Dermacentor</taxon>
    </lineage>
</organism>
<dbReference type="EMBL" id="CM023470">
    <property type="protein sequence ID" value="KAH7981386.1"/>
    <property type="molecule type" value="Genomic_DNA"/>
</dbReference>
<dbReference type="Proteomes" id="UP000821865">
    <property type="component" value="Chromosome 1"/>
</dbReference>
<name>A0ACB8E4A2_DERSI</name>
<sequence>MVALSRLRPLTFFGRVPKGATNVDICKALVQRFWQSELKSVQDFDAGRFEVTFRTKAAVDRFSADPALKLEVFGKVLGISEECVPGFASVGTGNRRIWMVMARPVPNIPRVGDRVAQCEYEGVARLCRSCNLEGHHAVASEMPKCARCEQFGHESCEAACVRCGGDHADSSCPVRTYSSVTSSSEQQPSAPGQEEALPTVATDNGNSQGSLSEGDTAGGDVDSSASEAPTSLSTAATSGGGSGEEVAAAVPAAAAGLSGEPEPLASTSTEAAFIEVPRKKRKKKRSKHSGSAARKAAAQRTSSDSEGGGSHGSEHGLHKSKRTAVLASDAESEMDDSSEGEENSPCKFCKGFDCDCSVMSGNSYGSTAAGSPVVETLA</sequence>
<gene>
    <name evidence="1" type="ORF">HPB49_023566</name>
</gene>